<keyword evidence="5 9" id="KW-0798">TonB box</keyword>
<feature type="chain" id="PRO_5011775622" evidence="10">
    <location>
        <begin position="20"/>
        <end position="1030"/>
    </location>
</feature>
<reference evidence="14" key="1">
    <citation type="submission" date="2016-10" db="EMBL/GenBank/DDBJ databases">
        <authorList>
            <person name="Varghese N."/>
            <person name="Submissions S."/>
        </authorList>
    </citation>
    <scope>NUCLEOTIDE SEQUENCE [LARGE SCALE GENOMIC DNA]</scope>
    <source>
        <strain evidence="14">BP1-148</strain>
    </source>
</reference>
<evidence type="ECO:0000256" key="2">
    <source>
        <dbReference type="ARBA" id="ARBA00022448"/>
    </source>
</evidence>
<dbReference type="InterPro" id="IPR008969">
    <property type="entry name" value="CarboxyPept-like_regulatory"/>
</dbReference>
<dbReference type="FunFam" id="2.170.130.10:FF:000008">
    <property type="entry name" value="SusC/RagA family TonB-linked outer membrane protein"/>
    <property type="match status" value="1"/>
</dbReference>
<evidence type="ECO:0000256" key="5">
    <source>
        <dbReference type="ARBA" id="ARBA00023077"/>
    </source>
</evidence>
<evidence type="ECO:0000313" key="14">
    <source>
        <dbReference type="Proteomes" id="UP000198779"/>
    </source>
</evidence>
<feature type="domain" description="TonB-dependent receptor-like beta-barrel" evidence="11">
    <location>
        <begin position="423"/>
        <end position="878"/>
    </location>
</feature>
<proteinExistence type="inferred from homology"/>
<dbReference type="NCBIfam" id="TIGR04057">
    <property type="entry name" value="SusC_RagA_signa"/>
    <property type="match status" value="1"/>
</dbReference>
<dbReference type="PROSITE" id="PS52016">
    <property type="entry name" value="TONB_DEPENDENT_REC_3"/>
    <property type="match status" value="1"/>
</dbReference>
<protein>
    <submittedName>
        <fullName evidence="13">TonB-linked outer membrane protein, SusC/RagA family</fullName>
    </submittedName>
</protein>
<dbReference type="RefSeq" id="WP_091818108.1">
    <property type="nucleotide sequence ID" value="NZ_FNCQ01000011.1"/>
</dbReference>
<dbReference type="AlphaFoldDB" id="A0A1G7XP35"/>
<keyword evidence="2 8" id="KW-0813">Transport</keyword>
<dbReference type="STRING" id="645274.SAMN04487901_11130"/>
<name>A0A1G7XP35_9BACT</name>
<dbReference type="Proteomes" id="UP000198779">
    <property type="component" value="Unassembled WGS sequence"/>
</dbReference>
<dbReference type="EMBL" id="FNCQ01000011">
    <property type="protein sequence ID" value="SDG85957.1"/>
    <property type="molecule type" value="Genomic_DNA"/>
</dbReference>
<dbReference type="Gene3D" id="2.40.170.20">
    <property type="entry name" value="TonB-dependent receptor, beta-barrel domain"/>
    <property type="match status" value="1"/>
</dbReference>
<evidence type="ECO:0000256" key="8">
    <source>
        <dbReference type="PROSITE-ProRule" id="PRU01360"/>
    </source>
</evidence>
<dbReference type="InterPro" id="IPR037066">
    <property type="entry name" value="Plug_dom_sf"/>
</dbReference>
<evidence type="ECO:0000256" key="3">
    <source>
        <dbReference type="ARBA" id="ARBA00022452"/>
    </source>
</evidence>
<keyword evidence="7 8" id="KW-0998">Cell outer membrane</keyword>
<dbReference type="Pfam" id="PF00593">
    <property type="entry name" value="TonB_dep_Rec_b-barrel"/>
    <property type="match status" value="1"/>
</dbReference>
<dbReference type="InterPro" id="IPR012910">
    <property type="entry name" value="Plug_dom"/>
</dbReference>
<dbReference type="Gene3D" id="2.60.40.1120">
    <property type="entry name" value="Carboxypeptidase-like, regulatory domain"/>
    <property type="match status" value="1"/>
</dbReference>
<dbReference type="SUPFAM" id="SSF56935">
    <property type="entry name" value="Porins"/>
    <property type="match status" value="1"/>
</dbReference>
<evidence type="ECO:0000259" key="11">
    <source>
        <dbReference type="Pfam" id="PF00593"/>
    </source>
</evidence>
<feature type="domain" description="TonB-dependent receptor plug" evidence="12">
    <location>
        <begin position="118"/>
        <end position="241"/>
    </location>
</feature>
<evidence type="ECO:0000256" key="9">
    <source>
        <dbReference type="RuleBase" id="RU003357"/>
    </source>
</evidence>
<dbReference type="InterPro" id="IPR039426">
    <property type="entry name" value="TonB-dep_rcpt-like"/>
</dbReference>
<evidence type="ECO:0000256" key="4">
    <source>
        <dbReference type="ARBA" id="ARBA00022692"/>
    </source>
</evidence>
<dbReference type="Pfam" id="PF13715">
    <property type="entry name" value="CarbopepD_reg_2"/>
    <property type="match status" value="1"/>
</dbReference>
<dbReference type="NCBIfam" id="TIGR04056">
    <property type="entry name" value="OMP_RagA_SusC"/>
    <property type="match status" value="1"/>
</dbReference>
<comment type="similarity">
    <text evidence="8 9">Belongs to the TonB-dependent receptor family.</text>
</comment>
<evidence type="ECO:0000256" key="6">
    <source>
        <dbReference type="ARBA" id="ARBA00023136"/>
    </source>
</evidence>
<keyword evidence="14" id="KW-1185">Reference proteome</keyword>
<dbReference type="SUPFAM" id="SSF49464">
    <property type="entry name" value="Carboxypeptidase regulatory domain-like"/>
    <property type="match status" value="1"/>
</dbReference>
<keyword evidence="4 8" id="KW-0812">Transmembrane</keyword>
<dbReference type="InterPro" id="IPR023997">
    <property type="entry name" value="TonB-dep_OMP_SusC/RagA_CS"/>
</dbReference>
<evidence type="ECO:0000256" key="1">
    <source>
        <dbReference type="ARBA" id="ARBA00004571"/>
    </source>
</evidence>
<keyword evidence="3 8" id="KW-1134">Transmembrane beta strand</keyword>
<dbReference type="InterPro" id="IPR036942">
    <property type="entry name" value="Beta-barrel_TonB_sf"/>
</dbReference>
<accession>A0A1G7XP35</accession>
<dbReference type="Gene3D" id="2.170.130.10">
    <property type="entry name" value="TonB-dependent receptor, plug domain"/>
    <property type="match status" value="1"/>
</dbReference>
<dbReference type="InterPro" id="IPR000531">
    <property type="entry name" value="Beta-barrel_TonB"/>
</dbReference>
<dbReference type="Pfam" id="PF07715">
    <property type="entry name" value="Plug"/>
    <property type="match status" value="1"/>
</dbReference>
<evidence type="ECO:0000256" key="10">
    <source>
        <dbReference type="SAM" id="SignalP"/>
    </source>
</evidence>
<comment type="subcellular location">
    <subcellularLocation>
        <location evidence="1 8">Cell outer membrane</location>
        <topology evidence="1 8">Multi-pass membrane protein</topology>
    </subcellularLocation>
</comment>
<keyword evidence="10" id="KW-0732">Signal</keyword>
<feature type="signal peptide" evidence="10">
    <location>
        <begin position="1"/>
        <end position="19"/>
    </location>
</feature>
<keyword evidence="6 8" id="KW-0472">Membrane</keyword>
<gene>
    <name evidence="13" type="ORF">SAMN04487901_11130</name>
</gene>
<dbReference type="GO" id="GO:0009279">
    <property type="term" value="C:cell outer membrane"/>
    <property type="evidence" value="ECO:0007669"/>
    <property type="project" value="UniProtKB-SubCell"/>
</dbReference>
<evidence type="ECO:0000256" key="7">
    <source>
        <dbReference type="ARBA" id="ARBA00023237"/>
    </source>
</evidence>
<organism evidence="13 14">
    <name type="scientific">Prevotella communis</name>
    <dbReference type="NCBI Taxonomy" id="2913614"/>
    <lineage>
        <taxon>Bacteria</taxon>
        <taxon>Pseudomonadati</taxon>
        <taxon>Bacteroidota</taxon>
        <taxon>Bacteroidia</taxon>
        <taxon>Bacteroidales</taxon>
        <taxon>Prevotellaceae</taxon>
        <taxon>Prevotella</taxon>
    </lineage>
</organism>
<evidence type="ECO:0000259" key="12">
    <source>
        <dbReference type="Pfam" id="PF07715"/>
    </source>
</evidence>
<sequence>MVRRFFITLLVAGSPLLIAAQGLITGSIKDARSGEALIGASVIVKNAKAQGVQTDVDGKFRLQTKKEAPLTLRVEYVGYRPLDVDVYDFEEPVEITLIDNSNKLDEVVVVGYGTQKRNQLTGSVTTIKADIFEKATAPTLDVALGGQVAGLAVTASSGQPGADSHIRIRGGNSVNASNEPLYVVDGFIYFKDAANNSTGIGAIEGSLNPLATINPNDIESIEVLKDVSATAIYGSRGANGVILITTKKGKLGEGKAHVNYNYTLGVSSVAKKLDLLTASEWAQYQKDYFSNKGGYTDAEIAALGKGTDWQDAVLRTAIQQSHELSINGGTEKNRYAFSANYTDQEGIILNSGFERYNFHTNVEWELQEGLRFGVNATYGRSKQNGLTTTEEKVFNSSPFSAGITNSFVYALLMPPVVSVYNADGSYNFKNPYEYAYFAIGDHAANPVYDLNESVAENINNYLLSNIWATYQIGDLTLKASVGLNSEKLTQNYFSGAYTSLGLATQGIGGTGNRQTDVWQQEYTATYHHQFNQHHVELLGGYTRQTQKSTYSAIRTNHFTNETLKQYNLGDGAEIYTPQTGISESTLNSIIARVNYTLLDRYNATATFRADNSSRFAANHRWGYFPSLGLSWNVDKERFLRRIRSIDYLKVRLSGGLVGNQEISDYAFSTSYSTGSYGGSSSYSKQNTANDKLKWETTASYNLGVDLGLWKDRVSVVFDAYYKKTSDLLLVVPMGFSSGVTTQLQNVGNVVNKGVELAVNGTLLQRKGLSWTASANIAYNKNEITDMGTTNNVIQGSDNQQILRKGEALGSFYGLQFIGIVQQDEDVSQLPTVNGLTPKPGDLKYADTDGNNRIDGNDRVILGSIQPDIVYGFSTQLSWRNLDFSASFAGSYGNEVYNALGRRLELTNDSYNVLSTVKDSWTAERGGNSLPLASNARPIGYIDSRYVQSASYLKLRNLTVGYRFKFQDPSSLQSKAAEPSVKIQSVRIYATASNLLTISPYKGYDPEVASGTDSGAYPSSRSFVFGINISL</sequence>
<dbReference type="InterPro" id="IPR023996">
    <property type="entry name" value="TonB-dep_OMP_SusC/RagA"/>
</dbReference>
<evidence type="ECO:0000313" key="13">
    <source>
        <dbReference type="EMBL" id="SDG85957.1"/>
    </source>
</evidence>